<sequence>MRILPALAALLSLIGFASAQSPEDSRHTDIDFDTDEFLIAAEQSPVFLASYTTTSLGRTKLEPVDLGDGIEFDFGTYLTTSRLSTHPIFDDLMTNAMVSQGLIAAPAAYREKIYDMEDAYIVDRELSFTLLSKACDGKKDDANATKRFLRELCFNNTDVEADFKEGSALNQLRTRMEAAEKLNPSEKFRDGHTLRGLSEKSDSDFYRFLVDTDRYRALRVTSIVRKSKLSAASFTNGGNVTGSADTVVTEETELPPLPRDRRRPGDPISLTTPTQKIAGVELPPVSTTEAADAATGQNIDIGPTRMVKELIPGDIAYEDIFFLTGSHTGRDVFERIELTFARETTYTKRFFIRTQSSIRYGLAFRMPLQVNATSRPAPSSDGRIPLERQMTVLAAGALPGGADGITADELYGAAGIPAAYRTDEQYIYSSVISCTVHASIPTRKRDGSCVPPTDKDLRSLRTQSESEIDLGRATLAEPDGAPGIADSLTTSGVSAKINLGMNGHVLIPGTGSLSFRDDETSRLYSLDEDGTPVPDSDPTSVPYKFRTGTGPAQLRLSPKGSSPQAQSENAAFMNLTLAEPRYDLSFNASPKSAVQLHLALDVLELNVRLGPFTIDSLATPTGTQLDHVDGTVRAYDFVARPQPEDTEVLPRSRANLVIADDDWFSYPKFGGNGRVELAIANAGKIEAAAPGRTDRPRAYTLAKIDLIRLSDESHQSTNEYSYAEDIPSGESLNAGFSLKIPATTGKGLYRVCVTLDPDNQIPESNESDNKACTDRYLFGSADEKCAAFNPNNLAIEKNGDEFQLASTVSGLPFVIAKLGTSRPEAEQALRVFKAEGFAEKCFVGERSLAAPFQYYMSEGKIPSTAHSDTKCSAIPFDDMKVRWQSPRRTGETWSKGRWIIEANGTGWYGFDNRYRAEEILARIKHYRINRHCDAGGLTYWLSEPAAN</sequence>
<proteinExistence type="predicted"/>
<dbReference type="InterPro" id="IPR013783">
    <property type="entry name" value="Ig-like_fold"/>
</dbReference>
<dbReference type="AlphaFoldDB" id="A0A371R8G6"/>
<evidence type="ECO:0000256" key="1">
    <source>
        <dbReference type="SAM" id="SignalP"/>
    </source>
</evidence>
<gene>
    <name evidence="2" type="ORF">DX908_15885</name>
</gene>
<evidence type="ECO:0008006" key="4">
    <source>
        <dbReference type="Google" id="ProtNLM"/>
    </source>
</evidence>
<dbReference type="Proteomes" id="UP000264589">
    <property type="component" value="Unassembled WGS sequence"/>
</dbReference>
<name>A0A371R8G6_9PROT</name>
<dbReference type="Gene3D" id="2.60.40.10">
    <property type="entry name" value="Immunoglobulins"/>
    <property type="match status" value="1"/>
</dbReference>
<reference evidence="2 3" key="1">
    <citation type="submission" date="2018-08" db="EMBL/GenBank/DDBJ databases">
        <title>Parvularcula sp. SM1705, isolated from surface water of the South Sea China.</title>
        <authorList>
            <person name="Sun L."/>
        </authorList>
    </citation>
    <scope>NUCLEOTIDE SEQUENCE [LARGE SCALE GENOMIC DNA]</scope>
    <source>
        <strain evidence="2 3">SM1705</strain>
    </source>
</reference>
<dbReference type="EMBL" id="QUQO01000002">
    <property type="protein sequence ID" value="RFB01747.1"/>
    <property type="molecule type" value="Genomic_DNA"/>
</dbReference>
<dbReference type="RefSeq" id="WP_116393462.1">
    <property type="nucleotide sequence ID" value="NZ_QUQO01000002.1"/>
</dbReference>
<comment type="caution">
    <text evidence="2">The sequence shown here is derived from an EMBL/GenBank/DDBJ whole genome shotgun (WGS) entry which is preliminary data.</text>
</comment>
<keyword evidence="1" id="KW-0732">Signal</keyword>
<dbReference type="OrthoDB" id="345533at2"/>
<keyword evidence="3" id="KW-1185">Reference proteome</keyword>
<protein>
    <recommendedName>
        <fullName evidence="4">CARDB domain-containing protein</fullName>
    </recommendedName>
</protein>
<dbReference type="InParanoid" id="A0A371R8G6"/>
<evidence type="ECO:0000313" key="2">
    <source>
        <dbReference type="EMBL" id="RFB01747.1"/>
    </source>
</evidence>
<feature type="signal peptide" evidence="1">
    <location>
        <begin position="1"/>
        <end position="19"/>
    </location>
</feature>
<accession>A0A371R8G6</accession>
<evidence type="ECO:0000313" key="3">
    <source>
        <dbReference type="Proteomes" id="UP000264589"/>
    </source>
</evidence>
<organism evidence="2 3">
    <name type="scientific">Parvularcula marina</name>
    <dbReference type="NCBI Taxonomy" id="2292771"/>
    <lineage>
        <taxon>Bacteria</taxon>
        <taxon>Pseudomonadati</taxon>
        <taxon>Pseudomonadota</taxon>
        <taxon>Alphaproteobacteria</taxon>
        <taxon>Parvularculales</taxon>
        <taxon>Parvularculaceae</taxon>
        <taxon>Parvularcula</taxon>
    </lineage>
</organism>
<feature type="chain" id="PRO_5016844290" description="CARDB domain-containing protein" evidence="1">
    <location>
        <begin position="20"/>
        <end position="947"/>
    </location>
</feature>